<organism evidence="2 3">
    <name type="scientific">Haloterrigena turkmenica (strain ATCC 51198 / DSM 5511 / JCM 9101 / NCIMB 13204 / VKM B-1734 / 4k)</name>
    <name type="common">Halococcus turkmenicus</name>
    <dbReference type="NCBI Taxonomy" id="543526"/>
    <lineage>
        <taxon>Archaea</taxon>
        <taxon>Methanobacteriati</taxon>
        <taxon>Methanobacteriota</taxon>
        <taxon>Stenosarchaea group</taxon>
        <taxon>Halobacteria</taxon>
        <taxon>Halobacteriales</taxon>
        <taxon>Natrialbaceae</taxon>
        <taxon>Haloterrigena</taxon>
    </lineage>
</organism>
<keyword evidence="1" id="KW-0472">Membrane</keyword>
<sequence length="41" mass="4423">MQCVSGLTAKYGLLEVDEMTLVHVAMAIFVFSVAMGPFSKT</sequence>
<protein>
    <submittedName>
        <fullName evidence="2">Uncharacterized protein</fullName>
    </submittedName>
</protein>
<evidence type="ECO:0000313" key="2">
    <source>
        <dbReference type="EMBL" id="ADB63643.1"/>
    </source>
</evidence>
<geneLocation type="plasmid" evidence="2 3">
    <name>pHTUR03</name>
</geneLocation>
<dbReference type="KEGG" id="htu:Htur_4897"/>
<dbReference type="AlphaFoldDB" id="D2S2P6"/>
<name>D2S2P6_HALTV</name>
<keyword evidence="3" id="KW-1185">Reference proteome</keyword>
<reference evidence="2 3" key="1">
    <citation type="journal article" date="2010" name="Stand. Genomic Sci.">
        <title>Complete genome sequence of Haloterrigena turkmenica type strain (4k).</title>
        <authorList>
            <person name="Saunders E."/>
            <person name="Tindall B.J."/>
            <person name="Fahnrich R."/>
            <person name="Lapidus A."/>
            <person name="Copeland A."/>
            <person name="Del Rio T.G."/>
            <person name="Lucas S."/>
            <person name="Chen F."/>
            <person name="Tice H."/>
            <person name="Cheng J.F."/>
            <person name="Han C."/>
            <person name="Detter J.C."/>
            <person name="Bruce D."/>
            <person name="Goodwin L."/>
            <person name="Chain P."/>
            <person name="Pitluck S."/>
            <person name="Pati A."/>
            <person name="Ivanova N."/>
            <person name="Mavromatis K."/>
            <person name="Chen A."/>
            <person name="Palaniappan K."/>
            <person name="Land M."/>
            <person name="Hauser L."/>
            <person name="Chang Y.J."/>
            <person name="Jeffries C.D."/>
            <person name="Brettin T."/>
            <person name="Rohde M."/>
            <person name="Goker M."/>
            <person name="Bristow J."/>
            <person name="Eisen J.A."/>
            <person name="Markowitz V."/>
            <person name="Hugenholtz P."/>
            <person name="Klenk H.P."/>
            <person name="Kyrpides N.C."/>
        </authorList>
    </citation>
    <scope>NUCLEOTIDE SEQUENCE [LARGE SCALE GENOMIC DNA]</scope>
    <source>
        <strain evidence="3">ATCC 51198 / DSM 5511 / JCM 9101 / NCIMB 13204 / VKM B-1734 / 4k</strain>
    </source>
</reference>
<keyword evidence="1" id="KW-0812">Transmembrane</keyword>
<accession>D2S2P6</accession>
<dbReference type="Proteomes" id="UP000001903">
    <property type="component" value="Plasmid pHTUR03"/>
</dbReference>
<keyword evidence="1" id="KW-1133">Transmembrane helix</keyword>
<evidence type="ECO:0000256" key="1">
    <source>
        <dbReference type="SAM" id="Phobius"/>
    </source>
</evidence>
<dbReference type="EMBL" id="CP001863">
    <property type="protein sequence ID" value="ADB63643.1"/>
    <property type="molecule type" value="Genomic_DNA"/>
</dbReference>
<dbReference type="HOGENOM" id="CLU_211270_0_0_2"/>
<feature type="transmembrane region" description="Helical" evidence="1">
    <location>
        <begin position="20"/>
        <end position="38"/>
    </location>
</feature>
<gene>
    <name evidence="2" type="ordered locus">Htur_4897</name>
</gene>
<proteinExistence type="predicted"/>
<evidence type="ECO:0000313" key="3">
    <source>
        <dbReference type="Proteomes" id="UP000001903"/>
    </source>
</evidence>
<keyword evidence="2" id="KW-0614">Plasmid</keyword>